<dbReference type="InterPro" id="IPR036390">
    <property type="entry name" value="WH_DNA-bd_sf"/>
</dbReference>
<dbReference type="InterPro" id="IPR011711">
    <property type="entry name" value="GntR_C"/>
</dbReference>
<dbReference type="AlphaFoldDB" id="A0A9N8MVP4"/>
<keyword evidence="6" id="KW-1185">Reference proteome</keyword>
<dbReference type="SUPFAM" id="SSF46785">
    <property type="entry name" value="Winged helix' DNA-binding domain"/>
    <property type="match status" value="1"/>
</dbReference>
<gene>
    <name evidence="5" type="ORF">R70211_03802</name>
</gene>
<dbReference type="PROSITE" id="PS50949">
    <property type="entry name" value="HTH_GNTR"/>
    <property type="match status" value="1"/>
</dbReference>
<dbReference type="SMART" id="SM00345">
    <property type="entry name" value="HTH_GNTR"/>
    <property type="match status" value="1"/>
</dbReference>
<dbReference type="PANTHER" id="PTHR43537">
    <property type="entry name" value="TRANSCRIPTIONAL REGULATOR, GNTR FAMILY"/>
    <property type="match status" value="1"/>
</dbReference>
<comment type="caution">
    <text evidence="5">The sequence shown here is derived from an EMBL/GenBank/DDBJ whole genome shotgun (WGS) entry which is preliminary data.</text>
</comment>
<dbReference type="Gene3D" id="1.20.120.530">
    <property type="entry name" value="GntR ligand-binding domain-like"/>
    <property type="match status" value="1"/>
</dbReference>
<proteinExistence type="predicted"/>
<dbReference type="InterPro" id="IPR008920">
    <property type="entry name" value="TF_FadR/GntR_C"/>
</dbReference>
<keyword evidence="3" id="KW-0804">Transcription</keyword>
<reference evidence="5" key="1">
    <citation type="submission" date="2021-02" db="EMBL/GenBank/DDBJ databases">
        <authorList>
            <person name="Vanwijnsberghe S."/>
        </authorList>
    </citation>
    <scope>NUCLEOTIDE SEQUENCE</scope>
    <source>
        <strain evidence="5">R-70211</strain>
    </source>
</reference>
<dbReference type="Proteomes" id="UP000675121">
    <property type="component" value="Unassembled WGS sequence"/>
</dbReference>
<feature type="domain" description="HTH gntR-type" evidence="4">
    <location>
        <begin position="46"/>
        <end position="113"/>
    </location>
</feature>
<dbReference type="SUPFAM" id="SSF48008">
    <property type="entry name" value="GntR ligand-binding domain-like"/>
    <property type="match status" value="1"/>
</dbReference>
<dbReference type="EMBL" id="CAJNAS010000010">
    <property type="protein sequence ID" value="CAE6909286.1"/>
    <property type="molecule type" value="Genomic_DNA"/>
</dbReference>
<protein>
    <recommendedName>
        <fullName evidence="4">HTH gntR-type domain-containing protein</fullName>
    </recommendedName>
</protein>
<accession>A0A9N8MVP4</accession>
<evidence type="ECO:0000256" key="3">
    <source>
        <dbReference type="ARBA" id="ARBA00023163"/>
    </source>
</evidence>
<evidence type="ECO:0000259" key="4">
    <source>
        <dbReference type="PROSITE" id="PS50949"/>
    </source>
</evidence>
<dbReference type="InterPro" id="IPR000524">
    <property type="entry name" value="Tscrpt_reg_HTH_GntR"/>
</dbReference>
<dbReference type="Pfam" id="PF00392">
    <property type="entry name" value="GntR"/>
    <property type="match status" value="1"/>
</dbReference>
<dbReference type="PRINTS" id="PR00035">
    <property type="entry name" value="HTHGNTR"/>
</dbReference>
<evidence type="ECO:0000313" key="6">
    <source>
        <dbReference type="Proteomes" id="UP000675121"/>
    </source>
</evidence>
<organism evidence="5 6">
    <name type="scientific">Paraburkholderia domus</name>
    <dbReference type="NCBI Taxonomy" id="2793075"/>
    <lineage>
        <taxon>Bacteria</taxon>
        <taxon>Pseudomonadati</taxon>
        <taxon>Pseudomonadota</taxon>
        <taxon>Betaproteobacteria</taxon>
        <taxon>Burkholderiales</taxon>
        <taxon>Burkholderiaceae</taxon>
        <taxon>Paraburkholderia</taxon>
    </lineage>
</organism>
<sequence>MNTFARTLHGPAEAGYARWRLRQLGHWRIMGPLAHGFAQPTTITMTTLSSKIYRLLCDEIIDGTLEPGQKLEEAALAERFNASRTPIREALRELAARGLVELTPRKGVVVAQFSIDELADMLEAMCELEALCCRLSAQRMSLVEKKQLEELQTEMNAAIARGDETEYFQLNREFHELICKGAQSKSLASIMSVQRQRLAGFRAAQPASPSRFEAATDEHREIVSAILNSEPERAYNAMRDHTARLSIVVLGRLKRQRIERENA</sequence>
<evidence type="ECO:0000313" key="5">
    <source>
        <dbReference type="EMBL" id="CAE6909286.1"/>
    </source>
</evidence>
<evidence type="ECO:0000256" key="1">
    <source>
        <dbReference type="ARBA" id="ARBA00023015"/>
    </source>
</evidence>
<dbReference type="GO" id="GO:0003700">
    <property type="term" value="F:DNA-binding transcription factor activity"/>
    <property type="evidence" value="ECO:0007669"/>
    <property type="project" value="InterPro"/>
</dbReference>
<dbReference type="CDD" id="cd07377">
    <property type="entry name" value="WHTH_GntR"/>
    <property type="match status" value="1"/>
</dbReference>
<keyword evidence="2" id="KW-0238">DNA-binding</keyword>
<dbReference type="GO" id="GO:0003677">
    <property type="term" value="F:DNA binding"/>
    <property type="evidence" value="ECO:0007669"/>
    <property type="project" value="UniProtKB-KW"/>
</dbReference>
<dbReference type="Pfam" id="PF07729">
    <property type="entry name" value="FCD"/>
    <property type="match status" value="1"/>
</dbReference>
<dbReference type="InterPro" id="IPR036388">
    <property type="entry name" value="WH-like_DNA-bd_sf"/>
</dbReference>
<name>A0A9N8MVP4_9BURK</name>
<evidence type="ECO:0000256" key="2">
    <source>
        <dbReference type="ARBA" id="ARBA00023125"/>
    </source>
</evidence>
<dbReference type="Gene3D" id="1.10.10.10">
    <property type="entry name" value="Winged helix-like DNA-binding domain superfamily/Winged helix DNA-binding domain"/>
    <property type="match status" value="1"/>
</dbReference>
<dbReference type="PANTHER" id="PTHR43537:SF49">
    <property type="entry name" value="TRANSCRIPTIONAL REGULATORY PROTEIN"/>
    <property type="match status" value="1"/>
</dbReference>
<dbReference type="SMART" id="SM00895">
    <property type="entry name" value="FCD"/>
    <property type="match status" value="1"/>
</dbReference>
<keyword evidence="1" id="KW-0805">Transcription regulation</keyword>